<comment type="caution">
    <text evidence="3">The sequence shown here is derived from an EMBL/GenBank/DDBJ whole genome shotgun (WGS) entry which is preliminary data.</text>
</comment>
<evidence type="ECO:0000259" key="1">
    <source>
        <dbReference type="Pfam" id="PF07905"/>
    </source>
</evidence>
<evidence type="ECO:0000313" key="3">
    <source>
        <dbReference type="EMBL" id="GAA1795183.1"/>
    </source>
</evidence>
<dbReference type="PANTHER" id="PTHR33744">
    <property type="entry name" value="CARBOHYDRATE DIACID REGULATOR"/>
    <property type="match status" value="1"/>
</dbReference>
<dbReference type="RefSeq" id="WP_344032743.1">
    <property type="nucleotide sequence ID" value="NZ_BAAAOB010000003.1"/>
</dbReference>
<dbReference type="Pfam" id="PF13556">
    <property type="entry name" value="HTH_30"/>
    <property type="match status" value="1"/>
</dbReference>
<evidence type="ECO:0000259" key="2">
    <source>
        <dbReference type="Pfam" id="PF13556"/>
    </source>
</evidence>
<proteinExistence type="predicted"/>
<dbReference type="Gene3D" id="1.10.10.2840">
    <property type="entry name" value="PucR C-terminal helix-turn-helix domain"/>
    <property type="match status" value="1"/>
</dbReference>
<gene>
    <name evidence="3" type="ORF">GCM10009768_25340</name>
</gene>
<dbReference type="Pfam" id="PF07905">
    <property type="entry name" value="PucR"/>
    <property type="match status" value="1"/>
</dbReference>
<reference evidence="3 4" key="1">
    <citation type="journal article" date="2019" name="Int. J. Syst. Evol. Microbiol.">
        <title>The Global Catalogue of Microorganisms (GCM) 10K type strain sequencing project: providing services to taxonomists for standard genome sequencing and annotation.</title>
        <authorList>
            <consortium name="The Broad Institute Genomics Platform"/>
            <consortium name="The Broad Institute Genome Sequencing Center for Infectious Disease"/>
            <person name="Wu L."/>
            <person name="Ma J."/>
        </authorList>
    </citation>
    <scope>NUCLEOTIDE SEQUENCE [LARGE SCALE GENOMIC DNA]</scope>
    <source>
        <strain evidence="3 4">JCM 14736</strain>
    </source>
</reference>
<protein>
    <submittedName>
        <fullName evidence="3">PucR family transcriptional regulator</fullName>
    </submittedName>
</protein>
<dbReference type="PANTHER" id="PTHR33744:SF1">
    <property type="entry name" value="DNA-BINDING TRANSCRIPTIONAL ACTIVATOR ADER"/>
    <property type="match status" value="1"/>
</dbReference>
<dbReference type="InterPro" id="IPR042070">
    <property type="entry name" value="PucR_C-HTH_sf"/>
</dbReference>
<keyword evidence="4" id="KW-1185">Reference proteome</keyword>
<dbReference type="EMBL" id="BAAAOB010000003">
    <property type="protein sequence ID" value="GAA1795183.1"/>
    <property type="molecule type" value="Genomic_DNA"/>
</dbReference>
<name>A0ABN2LNV2_9MICO</name>
<feature type="domain" description="Purine catabolism PurC-like" evidence="1">
    <location>
        <begin position="21"/>
        <end position="140"/>
    </location>
</feature>
<evidence type="ECO:0000313" key="4">
    <source>
        <dbReference type="Proteomes" id="UP001500851"/>
    </source>
</evidence>
<dbReference type="InterPro" id="IPR012914">
    <property type="entry name" value="PucR_dom"/>
</dbReference>
<organism evidence="3 4">
    <name type="scientific">Leucobacter iarius</name>
    <dbReference type="NCBI Taxonomy" id="333963"/>
    <lineage>
        <taxon>Bacteria</taxon>
        <taxon>Bacillati</taxon>
        <taxon>Actinomycetota</taxon>
        <taxon>Actinomycetes</taxon>
        <taxon>Micrococcales</taxon>
        <taxon>Microbacteriaceae</taxon>
        <taxon>Leucobacter</taxon>
    </lineage>
</organism>
<feature type="domain" description="PucR C-terminal helix-turn-helix" evidence="2">
    <location>
        <begin position="466"/>
        <end position="521"/>
    </location>
</feature>
<accession>A0ABN2LNV2</accession>
<dbReference type="Proteomes" id="UP001500851">
    <property type="component" value="Unassembled WGS sequence"/>
</dbReference>
<dbReference type="InterPro" id="IPR025736">
    <property type="entry name" value="PucR_C-HTH_dom"/>
</dbReference>
<sequence>MPITAPAAAQTVHATIELGELLRQYQLGLVLIAGTADDAGERPVQWVHGSDLADPSPFLTPRTVLLTTGAQFPTPPTQAQADDYVDRLIAAGATALGVAAGVVWERTPATLVAACDRRGFPLIRVPYDTPFIAIVQTAAQLLEAQARARDVWALDSQRAVSTAALQEDGLAAAIREAASRLGRGVALTDRSGRIIEAAPASARTRLSAEWIRSEARELVERGIRSGRSRDRDGVGVQLQTLGRAQRLMGVLLVEGSGVPDTAERTLIGLVAALATVQLEHRIGVDAAETALRGSVVRLLLAGRGELAAEISTGILPRLPRGQIAVILTDSFERSSVPAGTPIDDLRSIAAGRAGVLTAPRGGGAIVICDAAELSPVLRVVLEHGIAAGVSERGAMADLDRLIEQADQALERARVAGDGQTVEYRPSMQAGVLRLLDADPEARRAAEGLLAPVRQHDAKHGDSIGASLRVWLAHHGQTSPAAAALGVHRHTLRARIQTAESLLQRSLDDPDTRAELWAALRVVGED</sequence>
<dbReference type="InterPro" id="IPR051448">
    <property type="entry name" value="CdaR-like_regulators"/>
</dbReference>